<dbReference type="PROSITE" id="PS51318">
    <property type="entry name" value="TAT"/>
    <property type="match status" value="1"/>
</dbReference>
<comment type="caution">
    <text evidence="1">The sequence shown here is derived from an EMBL/GenBank/DDBJ whole genome shotgun (WGS) entry which is preliminary data.</text>
</comment>
<dbReference type="Proteomes" id="UP001596398">
    <property type="component" value="Unassembled WGS sequence"/>
</dbReference>
<name>A0ABD5ZPN1_9EURY</name>
<keyword evidence="2" id="KW-1185">Reference proteome</keyword>
<evidence type="ECO:0000313" key="2">
    <source>
        <dbReference type="Proteomes" id="UP001596398"/>
    </source>
</evidence>
<evidence type="ECO:0008006" key="3">
    <source>
        <dbReference type="Google" id="ProtNLM"/>
    </source>
</evidence>
<dbReference type="InterPro" id="IPR006311">
    <property type="entry name" value="TAT_signal"/>
</dbReference>
<dbReference type="SUPFAM" id="SSF50998">
    <property type="entry name" value="Quinoprotein alcohol dehydrogenase-like"/>
    <property type="match status" value="1"/>
</dbReference>
<accession>A0ABD5ZPN1</accession>
<organism evidence="1 2">
    <name type="scientific">Halosegnis marinus</name>
    <dbReference type="NCBI Taxonomy" id="3034023"/>
    <lineage>
        <taxon>Archaea</taxon>
        <taxon>Methanobacteriati</taxon>
        <taxon>Methanobacteriota</taxon>
        <taxon>Stenosarchaea group</taxon>
        <taxon>Halobacteria</taxon>
        <taxon>Halobacteriales</taxon>
        <taxon>Natronomonadaceae</taxon>
        <taxon>Halosegnis</taxon>
    </lineage>
</organism>
<sequence length="370" mass="38446">MADTPLSRRSVLKAAGAVTAAAGGAATLGSANAALAAGDNRWQSFPGSVATTKTLYSVVSTTRGPVAVGEAGNLLTYEMPNGNETDFANHEWQLAFSNGPATRGNALRAADVTDDGRRVYFVGGSGAFGAFDVETKTKYNYSAPSGKTSTWEGISVVGNVGEEIVYASNGSGEVMRLPMDTEQGCLLTDLDEPGVNLIKPGSGSNIPALDFRESRPGYGHAVDTSSNAFAASGDGYATDAWEDVGIPNSQVAASDVISYETEDEDRAYVASGGGKLYRLECACNNWTPLQLGTKKLTCITRQGTNKLVVGNSGRVFEKRSGEQWGRLMDGDNAIGSALLEARYGGAAGDGLTYPDVAVGSSGTVVMRSRA</sequence>
<dbReference type="GeneID" id="79267064"/>
<dbReference type="AlphaFoldDB" id="A0ABD5ZPN1"/>
<dbReference type="RefSeq" id="WP_276233499.1">
    <property type="nucleotide sequence ID" value="NZ_CP119802.1"/>
</dbReference>
<dbReference type="InterPro" id="IPR011047">
    <property type="entry name" value="Quinoprotein_ADH-like_sf"/>
</dbReference>
<protein>
    <recommendedName>
        <fullName evidence="3">Tat (Twin-arginine translocation) pathway signal sequence</fullName>
    </recommendedName>
</protein>
<gene>
    <name evidence="1" type="ORF">ACFQJ4_08610</name>
</gene>
<evidence type="ECO:0000313" key="1">
    <source>
        <dbReference type="EMBL" id="MFC7235371.1"/>
    </source>
</evidence>
<reference evidence="1 2" key="1">
    <citation type="journal article" date="2019" name="Int. J. Syst. Evol. Microbiol.">
        <title>The Global Catalogue of Microorganisms (GCM) 10K type strain sequencing project: providing services to taxonomists for standard genome sequencing and annotation.</title>
        <authorList>
            <consortium name="The Broad Institute Genomics Platform"/>
            <consortium name="The Broad Institute Genome Sequencing Center for Infectious Disease"/>
            <person name="Wu L."/>
            <person name="Ma J."/>
        </authorList>
    </citation>
    <scope>NUCLEOTIDE SEQUENCE [LARGE SCALE GENOMIC DNA]</scope>
    <source>
        <strain evidence="1 2">DT85</strain>
    </source>
</reference>
<dbReference type="EMBL" id="JBHTAP010000001">
    <property type="protein sequence ID" value="MFC7235371.1"/>
    <property type="molecule type" value="Genomic_DNA"/>
</dbReference>
<proteinExistence type="predicted"/>